<keyword evidence="1" id="KW-0378">Hydrolase</keyword>
<dbReference type="InterPro" id="IPR039329">
    <property type="entry name" value="SIAE"/>
</dbReference>
<evidence type="ECO:0000256" key="1">
    <source>
        <dbReference type="ARBA" id="ARBA00022801"/>
    </source>
</evidence>
<accession>A0ABT3CTG8</accession>
<feature type="chain" id="PRO_5045916956" evidence="2">
    <location>
        <begin position="20"/>
        <end position="635"/>
    </location>
</feature>
<dbReference type="Proteomes" id="UP001300692">
    <property type="component" value="Unassembled WGS sequence"/>
</dbReference>
<comment type="caution">
    <text evidence="4">The sequence shown here is derived from an EMBL/GenBank/DDBJ whole genome shotgun (WGS) entry which is preliminary data.</text>
</comment>
<reference evidence="4 5" key="1">
    <citation type="submission" date="2022-10" db="EMBL/GenBank/DDBJ databases">
        <title>Comparative genomics and taxonomic characterization of three novel marine species of genus Reichenbachiella exhibiting antioxidant and polysaccharide degradation activities.</title>
        <authorList>
            <person name="Muhammad N."/>
            <person name="Lee Y.-J."/>
            <person name="Ko J."/>
            <person name="Kim S.-G."/>
        </authorList>
    </citation>
    <scope>NUCLEOTIDE SEQUENCE [LARGE SCALE GENOMIC DNA]</scope>
    <source>
        <strain evidence="4 5">ABR2-5</strain>
    </source>
</reference>
<keyword evidence="5" id="KW-1185">Reference proteome</keyword>
<dbReference type="PANTHER" id="PTHR22901:SF0">
    <property type="entry name" value="SIALATE O-ACETYLESTERASE"/>
    <property type="match status" value="1"/>
</dbReference>
<sequence length="635" mass="72282">MSRLFRVLLLILLTSTLQAADLRLPRLFADHMVFQRNQPTKIWGWAAPGQKITITFDGQKTKVKADAEGNFEAFLEGKTAGGPYEMTIKGDTTYQFSDILIGDVWIAGGQSNMEWKLSWNVNNWKEEVKDAEYPNVRFFQVPNVFAATPQKDIEEGEWLIANEANVANFSAVAWFFAKRNHLEKDIPVGIIESHWGGTPAEAWASAETLAKTPGYEEAAKKILNPEVPWDEFEKENEAKDARKWELMRDSVGAVTSGAQALDFDDSKWEELDLPCNCKMTDLAWLRREVQLSPDSVEKVQLYISNVVQEAFVFFNGELLWMKKWNDAIQPLDIPTELIREGKNVITYRVANSWDNNVYFGRPGEMWLDVDGEKLSLEGDWRYSNDIEDKIPMAVKMFQLPTFLYNAKIAPIGGYTARGAIWYQGESNADKPQYYHELFSNVIKDWRELWGEDFAFLYVQLANFMERKDQPTDSDWARLREAQTATLDQPKTGMAITIDIGDANDIHPRNKQDVGKRLWLVAEKVSYGKDIVYSGPTLAGHQFANGRAYLTFENVGGGLKSSTDKIKGFAIAGEDKKFYWAKEVWIDGTGVVLESPEVPNPVAVRYAWGDNPEATLYNEEGLPAVPFRTDDWERVY</sequence>
<dbReference type="SUPFAM" id="SSF49785">
    <property type="entry name" value="Galactose-binding domain-like"/>
    <property type="match status" value="1"/>
</dbReference>
<dbReference type="InterPro" id="IPR008979">
    <property type="entry name" value="Galactose-bd-like_sf"/>
</dbReference>
<dbReference type="InterPro" id="IPR005181">
    <property type="entry name" value="SASA"/>
</dbReference>
<gene>
    <name evidence="4" type="ORF">N7U62_10045</name>
</gene>
<dbReference type="Pfam" id="PF03629">
    <property type="entry name" value="SASA"/>
    <property type="match status" value="1"/>
</dbReference>
<organism evidence="4 5">
    <name type="scientific">Reichenbachiella ulvae</name>
    <dbReference type="NCBI Taxonomy" id="2980104"/>
    <lineage>
        <taxon>Bacteria</taxon>
        <taxon>Pseudomonadati</taxon>
        <taxon>Bacteroidota</taxon>
        <taxon>Cytophagia</taxon>
        <taxon>Cytophagales</taxon>
        <taxon>Reichenbachiellaceae</taxon>
        <taxon>Reichenbachiella</taxon>
    </lineage>
</organism>
<protein>
    <submittedName>
        <fullName evidence="4">Sialate O-acetylesterase</fullName>
    </submittedName>
</protein>
<dbReference type="Gene3D" id="3.40.50.1110">
    <property type="entry name" value="SGNH hydrolase"/>
    <property type="match status" value="2"/>
</dbReference>
<evidence type="ECO:0000259" key="3">
    <source>
        <dbReference type="Pfam" id="PF03629"/>
    </source>
</evidence>
<proteinExistence type="predicted"/>
<dbReference type="RefSeq" id="WP_264137833.1">
    <property type="nucleotide sequence ID" value="NZ_JAOYOD010000001.1"/>
</dbReference>
<feature type="signal peptide" evidence="2">
    <location>
        <begin position="1"/>
        <end position="19"/>
    </location>
</feature>
<dbReference type="EMBL" id="JAOYOD010000001">
    <property type="protein sequence ID" value="MCV9387005.1"/>
    <property type="molecule type" value="Genomic_DNA"/>
</dbReference>
<keyword evidence="2" id="KW-0732">Signal</keyword>
<evidence type="ECO:0000313" key="5">
    <source>
        <dbReference type="Proteomes" id="UP001300692"/>
    </source>
</evidence>
<feature type="domain" description="Sialate O-acetylesterase" evidence="3">
    <location>
        <begin position="415"/>
        <end position="506"/>
    </location>
</feature>
<name>A0ABT3CTG8_9BACT</name>
<dbReference type="InterPro" id="IPR036514">
    <property type="entry name" value="SGNH_hydro_sf"/>
</dbReference>
<evidence type="ECO:0000313" key="4">
    <source>
        <dbReference type="EMBL" id="MCV9387005.1"/>
    </source>
</evidence>
<dbReference type="PANTHER" id="PTHR22901">
    <property type="entry name" value="SIALATE O-ACETYLESTERASE"/>
    <property type="match status" value="1"/>
</dbReference>
<dbReference type="SUPFAM" id="SSF52266">
    <property type="entry name" value="SGNH hydrolase"/>
    <property type="match status" value="1"/>
</dbReference>
<evidence type="ECO:0000256" key="2">
    <source>
        <dbReference type="SAM" id="SignalP"/>
    </source>
</evidence>